<organism evidence="2 3">
    <name type="scientific">Azotobacter beijerinckii</name>
    <dbReference type="NCBI Taxonomy" id="170623"/>
    <lineage>
        <taxon>Bacteria</taxon>
        <taxon>Pseudomonadati</taxon>
        <taxon>Pseudomonadota</taxon>
        <taxon>Gammaproteobacteria</taxon>
        <taxon>Pseudomonadales</taxon>
        <taxon>Pseudomonadaceae</taxon>
        <taxon>Azotobacter</taxon>
    </lineage>
</organism>
<gene>
    <name evidence="2" type="ORF">SAMN04244571_01341</name>
</gene>
<proteinExistence type="predicted"/>
<evidence type="ECO:0000313" key="2">
    <source>
        <dbReference type="EMBL" id="SFB07653.1"/>
    </source>
</evidence>
<accession>A0A1I0Y683</accession>
<dbReference type="Proteomes" id="UP000198861">
    <property type="component" value="Unassembled WGS sequence"/>
</dbReference>
<dbReference type="EMBL" id="FOKJ01000015">
    <property type="protein sequence ID" value="SFB07653.1"/>
    <property type="molecule type" value="Genomic_DNA"/>
</dbReference>
<dbReference type="RefSeq" id="WP_141107993.1">
    <property type="nucleotide sequence ID" value="NZ_FOKJ01000015.1"/>
</dbReference>
<sequence>MSIPDIAALNRIEEQLLRARLDSVRSAIAHAGEKGRDLEFHVRRLLRDLLPAEYGLTTGFVAHEQNGTVTLSNQLDLIIYDSVRYSPLVHLESCDVLPLEAVYGYVEVKAAIRSSSRQAKQPAGDTLDGIVKQNALMRKLRNRAFLTIDGSSPIKIKKMVKHWLAPRAYVVAFEASGRTNPDKFANCLACALERQGNGNAHIHGILIPNYGFFYTRPVDERNANADDYFHVKYTTDHPLLAFKSILLKGLASFPRAPESWSPDIGRYLQHNGQWQERSPQGVPEA</sequence>
<dbReference type="InterPro" id="IPR046537">
    <property type="entry name" value="DUF6602"/>
</dbReference>
<evidence type="ECO:0000313" key="3">
    <source>
        <dbReference type="Proteomes" id="UP000198861"/>
    </source>
</evidence>
<reference evidence="2 3" key="1">
    <citation type="submission" date="2016-10" db="EMBL/GenBank/DDBJ databases">
        <authorList>
            <person name="Varghese N."/>
            <person name="Submissions S."/>
        </authorList>
    </citation>
    <scope>NUCLEOTIDE SEQUENCE [LARGE SCALE GENOMIC DNA]</scope>
    <source>
        <strain evidence="2 3">DSM 282</strain>
    </source>
</reference>
<name>A0A1I0Y683_9GAMM</name>
<protein>
    <recommendedName>
        <fullName evidence="1">DUF6602 domain-containing protein</fullName>
    </recommendedName>
</protein>
<dbReference type="Pfam" id="PF20247">
    <property type="entry name" value="DUF6602"/>
    <property type="match status" value="1"/>
</dbReference>
<keyword evidence="3" id="KW-1185">Reference proteome</keyword>
<feature type="domain" description="DUF6602" evidence="1">
    <location>
        <begin position="24"/>
        <end position="115"/>
    </location>
</feature>
<dbReference type="CDD" id="cd21173">
    <property type="entry name" value="NucC-like"/>
    <property type="match status" value="1"/>
</dbReference>
<evidence type="ECO:0000259" key="1">
    <source>
        <dbReference type="Pfam" id="PF20247"/>
    </source>
</evidence>
<comment type="caution">
    <text evidence="2">The sequence shown here is derived from an EMBL/GenBank/DDBJ whole genome shotgun (WGS) entry which is preliminary data.</text>
</comment>